<proteinExistence type="predicted"/>
<comment type="caution">
    <text evidence="1">The sequence shown here is derived from an EMBL/GenBank/DDBJ whole genome shotgun (WGS) entry which is preliminary data.</text>
</comment>
<organism evidence="1 2">
    <name type="scientific">Haemophilus influenzae</name>
    <dbReference type="NCBI Taxonomy" id="727"/>
    <lineage>
        <taxon>Bacteria</taxon>
        <taxon>Pseudomonadati</taxon>
        <taxon>Pseudomonadota</taxon>
        <taxon>Gammaproteobacteria</taxon>
        <taxon>Pasteurellales</taxon>
        <taxon>Pasteurellaceae</taxon>
        <taxon>Haemophilus</taxon>
    </lineage>
</organism>
<evidence type="ECO:0000313" key="1">
    <source>
        <dbReference type="EMBL" id="KIS35340.1"/>
    </source>
</evidence>
<sequence length="43" mass="4949">MNIVHTAYKSSSNFMLIFAKNKHNHTLAKYSFTSGVIVKKVYE</sequence>
<evidence type="ECO:0000313" key="2">
    <source>
        <dbReference type="Proteomes" id="UP000050700"/>
    </source>
</evidence>
<dbReference type="EMBL" id="JMQP01000002">
    <property type="protein sequence ID" value="KIS35340.1"/>
    <property type="molecule type" value="Genomic_DNA"/>
</dbReference>
<reference evidence="1 2" key="1">
    <citation type="submission" date="2014-05" db="EMBL/GenBank/DDBJ databases">
        <title>Methylome analysis of the phasevarions of Haemophilus influenzae.</title>
        <authorList>
            <person name="Atack J.M."/>
            <person name="Fox K.L."/>
            <person name="Power P.M."/>
            <person name="Clark T."/>
            <person name="Jurcisek J."/>
            <person name="Korlach J."/>
            <person name="Bakaletz L.O."/>
            <person name="Jennings M.P."/>
        </authorList>
    </citation>
    <scope>NUCLEOTIDE SEQUENCE [LARGE SCALE GENOMIC DNA]</scope>
    <source>
        <strain evidence="1 2">1209</strain>
    </source>
</reference>
<dbReference type="AlphaFoldDB" id="A0A158SWU6"/>
<name>A0A158SWU6_HAEIF</name>
<gene>
    <name evidence="1" type="ORF">NTHI1209_00946</name>
</gene>
<dbReference type="Proteomes" id="UP000050700">
    <property type="component" value="Unassembled WGS sequence"/>
</dbReference>
<accession>A0A158SWU6</accession>
<protein>
    <submittedName>
        <fullName evidence="1">Uncharacterized protein</fullName>
    </submittedName>
</protein>